<dbReference type="InterPro" id="IPR053168">
    <property type="entry name" value="Glutamic_endopeptidase"/>
</dbReference>
<organism evidence="2 3">
    <name type="scientific">Durio zibethinus</name>
    <name type="common">Durian</name>
    <dbReference type="NCBI Taxonomy" id="66656"/>
    <lineage>
        <taxon>Eukaryota</taxon>
        <taxon>Viridiplantae</taxon>
        <taxon>Streptophyta</taxon>
        <taxon>Embryophyta</taxon>
        <taxon>Tracheophyta</taxon>
        <taxon>Spermatophyta</taxon>
        <taxon>Magnoliopsida</taxon>
        <taxon>eudicotyledons</taxon>
        <taxon>Gunneridae</taxon>
        <taxon>Pentapetalae</taxon>
        <taxon>rosids</taxon>
        <taxon>malvids</taxon>
        <taxon>Malvales</taxon>
        <taxon>Malvaceae</taxon>
        <taxon>Helicteroideae</taxon>
        <taxon>Durio</taxon>
    </lineage>
</organism>
<dbReference type="Proteomes" id="UP000515121">
    <property type="component" value="Unplaced"/>
</dbReference>
<reference evidence="3" key="1">
    <citation type="submission" date="2025-08" db="UniProtKB">
        <authorList>
            <consortium name="RefSeq"/>
        </authorList>
    </citation>
    <scope>IDENTIFICATION</scope>
    <source>
        <tissue evidence="3">Fruit stalk</tissue>
    </source>
</reference>
<dbReference type="PANTHER" id="PTHR31589">
    <property type="entry name" value="PROTEIN, PUTATIVE (DUF239)-RELATED-RELATED"/>
    <property type="match status" value="1"/>
</dbReference>
<dbReference type="KEGG" id="dzi:111274590"/>
<evidence type="ECO:0000313" key="2">
    <source>
        <dbReference type="Proteomes" id="UP000515121"/>
    </source>
</evidence>
<dbReference type="Pfam" id="PF03080">
    <property type="entry name" value="Neprosin"/>
    <property type="match status" value="1"/>
</dbReference>
<evidence type="ECO:0000313" key="3">
    <source>
        <dbReference type="RefSeq" id="XP_022715079.1"/>
    </source>
</evidence>
<proteinExistence type="predicted"/>
<dbReference type="PANTHER" id="PTHR31589:SF221">
    <property type="entry name" value="LIGASE, PUTATIVE (DUF239)-RELATED"/>
    <property type="match status" value="1"/>
</dbReference>
<name>A0A6P5WGP2_DURZI</name>
<feature type="domain" description="Neprosin PEP catalytic" evidence="1">
    <location>
        <begin position="1"/>
        <end position="133"/>
    </location>
</feature>
<keyword evidence="2" id="KW-1185">Reference proteome</keyword>
<evidence type="ECO:0000259" key="1">
    <source>
        <dbReference type="PROSITE" id="PS52045"/>
    </source>
</evidence>
<dbReference type="PROSITE" id="PS52045">
    <property type="entry name" value="NEPROSIN_PEP_CD"/>
    <property type="match status" value="1"/>
</dbReference>
<dbReference type="AlphaFoldDB" id="A0A6P5WGP2"/>
<accession>A0A6P5WGP2</accession>
<dbReference type="RefSeq" id="XP_022715079.1">
    <property type="nucleotide sequence ID" value="XM_022859344.1"/>
</dbReference>
<protein>
    <submittedName>
        <fullName evidence="3">Uncharacterized protein LOC111274590</fullName>
    </submittedName>
</protein>
<dbReference type="InterPro" id="IPR004314">
    <property type="entry name" value="Neprosin"/>
</dbReference>
<dbReference type="OrthoDB" id="1858978at2759"/>
<gene>
    <name evidence="3" type="primary">LOC111274590</name>
</gene>
<dbReference type="GeneID" id="111274590"/>
<sequence length="133" mass="15057">MITIRKMFQDKQSGNWWLRIQKTDVGYWPGSIFTTLSDRADTLSWGGEIVNLQSQGHHTSTQMGSGHFPSEGFNKASYIRNLRYMDESGSIKDTANVEPYVTRPGCYDSQMGDMKNFGTHFHFGGPGYSDKCQ</sequence>